<gene>
    <name evidence="2" type="ORF">DI626_04440</name>
</gene>
<organism evidence="2 3">
    <name type="scientific">Micavibrio aeruginosavorus</name>
    <dbReference type="NCBI Taxonomy" id="349221"/>
    <lineage>
        <taxon>Bacteria</taxon>
        <taxon>Pseudomonadati</taxon>
        <taxon>Bdellovibrionota</taxon>
        <taxon>Bdellovibrionia</taxon>
        <taxon>Bdellovibrionales</taxon>
        <taxon>Pseudobdellovibrionaceae</taxon>
        <taxon>Micavibrio</taxon>
    </lineage>
</organism>
<dbReference type="SUPFAM" id="SSF56219">
    <property type="entry name" value="DNase I-like"/>
    <property type="match status" value="1"/>
</dbReference>
<dbReference type="Gene3D" id="3.60.10.10">
    <property type="entry name" value="Endonuclease/exonuclease/phosphatase"/>
    <property type="match status" value="1"/>
</dbReference>
<accession>A0A2W4ZY70</accession>
<evidence type="ECO:0000313" key="2">
    <source>
        <dbReference type="EMBL" id="PZO87260.1"/>
    </source>
</evidence>
<dbReference type="GO" id="GO:0016020">
    <property type="term" value="C:membrane"/>
    <property type="evidence" value="ECO:0007669"/>
    <property type="project" value="GOC"/>
</dbReference>
<evidence type="ECO:0000313" key="3">
    <source>
        <dbReference type="Proteomes" id="UP000249557"/>
    </source>
</evidence>
<dbReference type="PANTHER" id="PTHR14859:SF15">
    <property type="entry name" value="ENDONUCLEASE_EXONUCLEASE_PHOSPHATASE DOMAIN-CONTAINING PROTEIN"/>
    <property type="match status" value="1"/>
</dbReference>
<evidence type="ECO:0000259" key="1">
    <source>
        <dbReference type="Pfam" id="PF03372"/>
    </source>
</evidence>
<reference evidence="2 3" key="1">
    <citation type="submission" date="2017-08" db="EMBL/GenBank/DDBJ databases">
        <title>Infants hospitalized years apart are colonized by the same room-sourced microbial strains.</title>
        <authorList>
            <person name="Brooks B."/>
            <person name="Olm M.R."/>
            <person name="Firek B.A."/>
            <person name="Baker R."/>
            <person name="Thomas B.C."/>
            <person name="Morowitz M.J."/>
            <person name="Banfield J.F."/>
        </authorList>
    </citation>
    <scope>NUCLEOTIDE SEQUENCE [LARGE SCALE GENOMIC DNA]</scope>
    <source>
        <strain evidence="2">S2_018_000_R2_104</strain>
    </source>
</reference>
<sequence>MMSVRILCYNIHGGYDMHGKRDLARIHDFMERHDVDIGVFQEIETRPSRGGTMQDIDTIAGTDRPHRLLGLAMKEGEGWYGNLIVSRHPIIRGLYHDLETKPSWEPRNAVDALIDTPDGPLRVIGTHLSLAPWERWSEVRNLVRLIDKVEEKETHPMLFMGDINEWRSAALSKLLRHMDETMTPIPCGRTFPAFCPFLRLDRVWGKNLLSKAIATAIVSAETKRMSDHLPILIEVF</sequence>
<protein>
    <submittedName>
        <fullName evidence="2">Endonuclease</fullName>
    </submittedName>
</protein>
<dbReference type="PANTHER" id="PTHR14859">
    <property type="entry name" value="CALCOFLUOR WHITE HYPERSENSITIVE PROTEIN PRECURSOR"/>
    <property type="match status" value="1"/>
</dbReference>
<dbReference type="GO" id="GO:0006506">
    <property type="term" value="P:GPI anchor biosynthetic process"/>
    <property type="evidence" value="ECO:0007669"/>
    <property type="project" value="TreeGrafter"/>
</dbReference>
<dbReference type="InterPro" id="IPR036691">
    <property type="entry name" value="Endo/exonu/phosph_ase_sf"/>
</dbReference>
<dbReference type="GO" id="GO:0004519">
    <property type="term" value="F:endonuclease activity"/>
    <property type="evidence" value="ECO:0007669"/>
    <property type="project" value="UniProtKB-KW"/>
</dbReference>
<comment type="caution">
    <text evidence="2">The sequence shown here is derived from an EMBL/GenBank/DDBJ whole genome shotgun (WGS) entry which is preliminary data.</text>
</comment>
<dbReference type="Pfam" id="PF03372">
    <property type="entry name" value="Exo_endo_phos"/>
    <property type="match status" value="1"/>
</dbReference>
<keyword evidence="2" id="KW-0540">Nuclease</keyword>
<keyword evidence="2" id="KW-0255">Endonuclease</keyword>
<feature type="domain" description="Endonuclease/exonuclease/phosphatase" evidence="1">
    <location>
        <begin position="9"/>
        <end position="228"/>
    </location>
</feature>
<dbReference type="InterPro" id="IPR005135">
    <property type="entry name" value="Endo/exonuclease/phosphatase"/>
</dbReference>
<dbReference type="Proteomes" id="UP000249557">
    <property type="component" value="Unassembled WGS sequence"/>
</dbReference>
<proteinExistence type="predicted"/>
<name>A0A2W4ZY70_9BACT</name>
<dbReference type="AlphaFoldDB" id="A0A2W4ZY70"/>
<dbReference type="EMBL" id="QFNK01000066">
    <property type="protein sequence ID" value="PZO87260.1"/>
    <property type="molecule type" value="Genomic_DNA"/>
</dbReference>
<dbReference type="InterPro" id="IPR051916">
    <property type="entry name" value="GPI-anchor_lipid_remodeler"/>
</dbReference>
<keyword evidence="2" id="KW-0378">Hydrolase</keyword>